<reference evidence="4 5" key="1">
    <citation type="submission" date="2019-12" db="EMBL/GenBank/DDBJ databases">
        <title>Isolation and characterization of three novel carbon monoxide-oxidizing members of Halobacteria from salione crusts and soils.</title>
        <authorList>
            <person name="Myers M.R."/>
            <person name="King G.M."/>
        </authorList>
    </citation>
    <scope>NUCLEOTIDE SEQUENCE [LARGE SCALE GENOMIC DNA]</scope>
    <source>
        <strain evidence="4 5">PCN9</strain>
    </source>
</reference>
<keyword evidence="2" id="KW-1133">Transmembrane helix</keyword>
<sequence>MFRAGARGVILALAVLGLIAASAGAVPQAAVAASTVDDPSVKSMAATPQNNSTTTAIQQENPDSVGEDGDQEALENWLGDRLASRLGESAVQISEGQYEQAQGLLGDEYNDQLSKYVDVAGDTDGESAAEERRKQFNETAEAQSEYAETASEYQQTYEAYQEAKAVGDEERARRLARKLLNLSTTTERLNRTLQENYGNISANTGVSLDDEQQGLANRTQNITEQADIVVEESFTSTTITARADAEGSYSDPIRISGSVDTTDSIPPNGTVGVRIHDQVLTTAVRENGTFSVQYRPLTAPTGQVTGDVAYVPEPTSTHLGSNTTVQTNLTQAQPRLQINDTTTAARYGARIRTTGRVMVADQPLRNATVLLEVDGARFATARTNASGHYELTRTLPARITQGSHSLAVRVGETGTALAPDARAAPLRVDETETAITVTASPGTDDIRVRGRLQTADGVGVSGQTLSLTREGSIVRSVETNESGYFSAAIDPPENTAGTTSVQIGATFDGSGTNLEDARQQTSVTGAFGSSGSGGSSSVLPWAAGIGGVAVLLVGGFAFYRSRYQRGTPATDDANAPAADAPASKGAPEARSAAEPEWQDRLTAVQAYLDDNDSEQAVRTLYGAVRAAYTLPGDTAKTHWEFYTAVSDELEADARGTLRQLTELYESVQFGGETADRSQVSTLLSEVQQRFESDGTDRNQHPAPSESDD</sequence>
<comment type="caution">
    <text evidence="4">The sequence shown here is derived from an EMBL/GenBank/DDBJ whole genome shotgun (WGS) entry which is preliminary data.</text>
</comment>
<dbReference type="EMBL" id="WUUU01000006">
    <property type="protein sequence ID" value="MXR19442.1"/>
    <property type="molecule type" value="Genomic_DNA"/>
</dbReference>
<organism evidence="4 5">
    <name type="scientific">Halobacterium bonnevillei</name>
    <dbReference type="NCBI Taxonomy" id="2692200"/>
    <lineage>
        <taxon>Archaea</taxon>
        <taxon>Methanobacteriati</taxon>
        <taxon>Methanobacteriota</taxon>
        <taxon>Stenosarchaea group</taxon>
        <taxon>Halobacteria</taxon>
        <taxon>Halobacteriales</taxon>
        <taxon>Halobacteriaceae</taxon>
        <taxon>Halobacterium</taxon>
    </lineage>
</organism>
<name>A0A6B0SKL7_9EURY</name>
<evidence type="ECO:0000256" key="2">
    <source>
        <dbReference type="SAM" id="Phobius"/>
    </source>
</evidence>
<keyword evidence="2" id="KW-0472">Membrane</keyword>
<keyword evidence="2" id="KW-0812">Transmembrane</keyword>
<evidence type="ECO:0000313" key="5">
    <source>
        <dbReference type="Proteomes" id="UP000471521"/>
    </source>
</evidence>
<feature type="compositionally biased region" description="Low complexity" evidence="1">
    <location>
        <begin position="568"/>
        <end position="589"/>
    </location>
</feature>
<evidence type="ECO:0000313" key="4">
    <source>
        <dbReference type="EMBL" id="MXR19442.1"/>
    </source>
</evidence>
<keyword evidence="5" id="KW-1185">Reference proteome</keyword>
<feature type="compositionally biased region" description="Polar residues" evidence="1">
    <location>
        <begin position="46"/>
        <end position="62"/>
    </location>
</feature>
<feature type="transmembrane region" description="Helical" evidence="2">
    <location>
        <begin position="538"/>
        <end position="559"/>
    </location>
</feature>
<feature type="compositionally biased region" description="Basic and acidic residues" evidence="1">
    <location>
        <begin position="688"/>
        <end position="699"/>
    </location>
</feature>
<dbReference type="AlphaFoldDB" id="A0A6B0SKL7"/>
<gene>
    <name evidence="4" type="ORF">GRX66_02045</name>
</gene>
<dbReference type="Proteomes" id="UP000471521">
    <property type="component" value="Unassembled WGS sequence"/>
</dbReference>
<dbReference type="InterPro" id="IPR025403">
    <property type="entry name" value="TgpA-like_C"/>
</dbReference>
<feature type="region of interest" description="Disordered" evidence="1">
    <location>
        <begin position="671"/>
        <end position="708"/>
    </location>
</feature>
<protein>
    <recommendedName>
        <fullName evidence="3">Protein-glutamine gamma-glutamyltransferase-like C-terminal domain-containing protein</fullName>
    </recommendedName>
</protein>
<dbReference type="OrthoDB" id="206387at2157"/>
<accession>A0A6B0SKL7</accession>
<proteinExistence type="predicted"/>
<evidence type="ECO:0000256" key="1">
    <source>
        <dbReference type="SAM" id="MobiDB-lite"/>
    </source>
</evidence>
<evidence type="ECO:0000259" key="3">
    <source>
        <dbReference type="Pfam" id="PF13559"/>
    </source>
</evidence>
<feature type="region of interest" description="Disordered" evidence="1">
    <location>
        <begin position="34"/>
        <end position="71"/>
    </location>
</feature>
<feature type="compositionally biased region" description="Polar residues" evidence="1">
    <location>
        <begin position="676"/>
        <end position="687"/>
    </location>
</feature>
<dbReference type="RefSeq" id="WP_159525033.1">
    <property type="nucleotide sequence ID" value="NZ_WUUU01000006.1"/>
</dbReference>
<feature type="domain" description="Protein-glutamine gamma-glutamyltransferase-like C-terminal" evidence="3">
    <location>
        <begin position="626"/>
        <end position="683"/>
    </location>
</feature>
<feature type="region of interest" description="Disordered" evidence="1">
    <location>
        <begin position="568"/>
        <end position="595"/>
    </location>
</feature>
<dbReference type="Pfam" id="PF13559">
    <property type="entry name" value="DUF4129"/>
    <property type="match status" value="1"/>
</dbReference>